<accession>A0AAX2J566</accession>
<gene>
    <name evidence="8" type="primary">lplT</name>
    <name evidence="8" type="ORF">NCTC10529_01777</name>
</gene>
<keyword evidence="5 7" id="KW-1133">Transmembrane helix</keyword>
<feature type="transmembrane region" description="Helical" evidence="7">
    <location>
        <begin position="94"/>
        <end position="118"/>
    </location>
</feature>
<feature type="transmembrane region" description="Helical" evidence="7">
    <location>
        <begin position="55"/>
        <end position="74"/>
    </location>
</feature>
<feature type="transmembrane region" description="Helical" evidence="7">
    <location>
        <begin position="291"/>
        <end position="313"/>
    </location>
</feature>
<dbReference type="Gene3D" id="1.20.1250.20">
    <property type="entry name" value="MFS general substrate transporter like domains"/>
    <property type="match status" value="1"/>
</dbReference>
<feature type="transmembrane region" description="Helical" evidence="7">
    <location>
        <begin position="333"/>
        <end position="356"/>
    </location>
</feature>
<dbReference type="GO" id="GO:0005886">
    <property type="term" value="C:plasma membrane"/>
    <property type="evidence" value="ECO:0007669"/>
    <property type="project" value="UniProtKB-SubCell"/>
</dbReference>
<dbReference type="RefSeq" id="WP_003786308.1">
    <property type="nucleotide sequence ID" value="NZ_CP050136.1"/>
</dbReference>
<dbReference type="SUPFAM" id="SSF103473">
    <property type="entry name" value="MFS general substrate transporter"/>
    <property type="match status" value="1"/>
</dbReference>
<dbReference type="InterPro" id="IPR036259">
    <property type="entry name" value="MFS_trans_sf"/>
</dbReference>
<feature type="transmembrane region" description="Helical" evidence="7">
    <location>
        <begin position="265"/>
        <end position="284"/>
    </location>
</feature>
<keyword evidence="2" id="KW-0813">Transport</keyword>
<keyword evidence="3" id="KW-1003">Cell membrane</keyword>
<feature type="transmembrane region" description="Helical" evidence="7">
    <location>
        <begin position="227"/>
        <end position="245"/>
    </location>
</feature>
<organism evidence="8 9">
    <name type="scientific">Kingella kingae</name>
    <dbReference type="NCBI Taxonomy" id="504"/>
    <lineage>
        <taxon>Bacteria</taxon>
        <taxon>Pseudomonadati</taxon>
        <taxon>Pseudomonadota</taxon>
        <taxon>Betaproteobacteria</taxon>
        <taxon>Neisseriales</taxon>
        <taxon>Neisseriaceae</taxon>
        <taxon>Kingella</taxon>
    </lineage>
</organism>
<sequence length="428" mass="46349">MNNDFSFATSRRFAPLFATQFFGAFNDNLYKTALFVLISFYGLGDGLWLSAPMMLNVGALLFVLPYFLFSTLAGQLATRYNKARLAQMTKVLEVAIMALAGLGFALSSVSLLMLCLFIMGTQSALFGPVKYAILPEYLSSKQLLMGNGLIESGTFLAILFGQIAGTAIANTGATVITATVVSIAVLGLCSSLAMPAVPAQNPHAPVRLNGWRDTRQLWQQTRAQRDLWTAIIGISWFWLLGAVYTTQLPTFVQLHLGGNASVFNLMLTLFSVGIATGSVLCGKVSKGSLHLIWVVAGAIGLTVFGGWLVYLTHDLRFDANQLQGLAQFLSQGYAYPVMLALLGVGFFGGFFSVPLYTWLQTAASDEFRAHAIAANNIVNAVFMVAAALLSSVLLAAFNSITLLYLLVAIGNVVLLIYLTWRSPLIWKW</sequence>
<reference evidence="8 9" key="1">
    <citation type="submission" date="2018-06" db="EMBL/GenBank/DDBJ databases">
        <authorList>
            <consortium name="Pathogen Informatics"/>
            <person name="Doyle S."/>
        </authorList>
    </citation>
    <scope>NUCLEOTIDE SEQUENCE [LARGE SCALE GENOMIC DNA]</scope>
    <source>
        <strain evidence="8 9">NCTC10529</strain>
    </source>
</reference>
<dbReference type="PANTHER" id="PTHR43266:SF2">
    <property type="entry name" value="MAJOR FACILITATOR SUPERFAMILY (MFS) PROFILE DOMAIN-CONTAINING PROTEIN"/>
    <property type="match status" value="1"/>
</dbReference>
<evidence type="ECO:0000256" key="6">
    <source>
        <dbReference type="ARBA" id="ARBA00023136"/>
    </source>
</evidence>
<feature type="transmembrane region" description="Helical" evidence="7">
    <location>
        <begin position="377"/>
        <end position="396"/>
    </location>
</feature>
<protein>
    <submittedName>
        <fullName evidence="8">Lysophospholipid transporter lplT</fullName>
    </submittedName>
</protein>
<evidence type="ECO:0000256" key="1">
    <source>
        <dbReference type="ARBA" id="ARBA00004651"/>
    </source>
</evidence>
<evidence type="ECO:0000256" key="5">
    <source>
        <dbReference type="ARBA" id="ARBA00022989"/>
    </source>
</evidence>
<evidence type="ECO:0000256" key="7">
    <source>
        <dbReference type="SAM" id="Phobius"/>
    </source>
</evidence>
<dbReference type="EMBL" id="LS483426">
    <property type="protein sequence ID" value="SQH25576.1"/>
    <property type="molecule type" value="Genomic_DNA"/>
</dbReference>
<keyword evidence="6 7" id="KW-0472">Membrane</keyword>
<dbReference type="PANTHER" id="PTHR43266">
    <property type="entry name" value="MACROLIDE-EFFLUX PROTEIN"/>
    <property type="match status" value="1"/>
</dbReference>
<evidence type="ECO:0000256" key="2">
    <source>
        <dbReference type="ARBA" id="ARBA00022448"/>
    </source>
</evidence>
<evidence type="ECO:0000256" key="4">
    <source>
        <dbReference type="ARBA" id="ARBA00022692"/>
    </source>
</evidence>
<dbReference type="AlphaFoldDB" id="A0AAX2J566"/>
<dbReference type="GeneID" id="93263048"/>
<evidence type="ECO:0000256" key="3">
    <source>
        <dbReference type="ARBA" id="ARBA00022475"/>
    </source>
</evidence>
<comment type="subcellular location">
    <subcellularLocation>
        <location evidence="1">Cell membrane</location>
        <topology evidence="1">Multi-pass membrane protein</topology>
    </subcellularLocation>
</comment>
<dbReference type="GO" id="GO:0022857">
    <property type="term" value="F:transmembrane transporter activity"/>
    <property type="evidence" value="ECO:0007669"/>
    <property type="project" value="InterPro"/>
</dbReference>
<name>A0AAX2J566_KINKI</name>
<evidence type="ECO:0000313" key="9">
    <source>
        <dbReference type="Proteomes" id="UP000248598"/>
    </source>
</evidence>
<dbReference type="Proteomes" id="UP000248598">
    <property type="component" value="Chromosome 1"/>
</dbReference>
<feature type="transmembrane region" description="Helical" evidence="7">
    <location>
        <begin position="402"/>
        <end position="420"/>
    </location>
</feature>
<evidence type="ECO:0000313" key="8">
    <source>
        <dbReference type="EMBL" id="SQH25576.1"/>
    </source>
</evidence>
<dbReference type="CDD" id="cd06173">
    <property type="entry name" value="MFS_MefA_like"/>
    <property type="match status" value="1"/>
</dbReference>
<dbReference type="Pfam" id="PF07690">
    <property type="entry name" value="MFS_1"/>
    <property type="match status" value="1"/>
</dbReference>
<dbReference type="InterPro" id="IPR011701">
    <property type="entry name" value="MFS"/>
</dbReference>
<feature type="transmembrane region" description="Helical" evidence="7">
    <location>
        <begin position="29"/>
        <end position="48"/>
    </location>
</feature>
<proteinExistence type="predicted"/>
<keyword evidence="4 7" id="KW-0812">Transmembrane</keyword>